<dbReference type="Gene3D" id="3.30.710.10">
    <property type="entry name" value="Potassium Channel Kv1.1, Chain A"/>
    <property type="match status" value="2"/>
</dbReference>
<dbReference type="GO" id="GO:0005525">
    <property type="term" value="F:GTP binding"/>
    <property type="evidence" value="ECO:0007669"/>
    <property type="project" value="InterPro"/>
</dbReference>
<dbReference type="GO" id="GO:0003924">
    <property type="term" value="F:GTPase activity"/>
    <property type="evidence" value="ECO:0007669"/>
    <property type="project" value="InterPro"/>
</dbReference>
<dbReference type="SMART" id="SM00174">
    <property type="entry name" value="RHO"/>
    <property type="match status" value="1"/>
</dbReference>
<dbReference type="Pfam" id="PF00651">
    <property type="entry name" value="BTB"/>
    <property type="match status" value="2"/>
</dbReference>
<dbReference type="Pfam" id="PF00071">
    <property type="entry name" value="Ras"/>
    <property type="match status" value="1"/>
</dbReference>
<dbReference type="PROSITE" id="PS51419">
    <property type="entry name" value="RAB"/>
    <property type="match status" value="1"/>
</dbReference>
<evidence type="ECO:0000259" key="1">
    <source>
        <dbReference type="PROSITE" id="PS50097"/>
    </source>
</evidence>
<organism evidence="2 3">
    <name type="scientific">Desmophyllum pertusum</name>
    <dbReference type="NCBI Taxonomy" id="174260"/>
    <lineage>
        <taxon>Eukaryota</taxon>
        <taxon>Metazoa</taxon>
        <taxon>Cnidaria</taxon>
        <taxon>Anthozoa</taxon>
        <taxon>Hexacorallia</taxon>
        <taxon>Scleractinia</taxon>
        <taxon>Caryophylliina</taxon>
        <taxon>Caryophylliidae</taxon>
        <taxon>Desmophyllum</taxon>
    </lineage>
</organism>
<dbReference type="Gene3D" id="3.40.50.300">
    <property type="entry name" value="P-loop containing nucleotide triphosphate hydrolases"/>
    <property type="match status" value="1"/>
</dbReference>
<dbReference type="SMART" id="SM00175">
    <property type="entry name" value="RAB"/>
    <property type="match status" value="1"/>
</dbReference>
<dbReference type="PRINTS" id="PR00449">
    <property type="entry name" value="RASTRNSFRMNG"/>
</dbReference>
<dbReference type="AlphaFoldDB" id="A0A9W9YF02"/>
<dbReference type="InterPro" id="IPR027417">
    <property type="entry name" value="P-loop_NTPase"/>
</dbReference>
<dbReference type="EMBL" id="MU827780">
    <property type="protein sequence ID" value="KAJ7337736.1"/>
    <property type="molecule type" value="Genomic_DNA"/>
</dbReference>
<dbReference type="SUPFAM" id="SSF52540">
    <property type="entry name" value="P-loop containing nucleoside triphosphate hydrolases"/>
    <property type="match status" value="1"/>
</dbReference>
<gene>
    <name evidence="2" type="ORF">OS493_007889</name>
</gene>
<proteinExistence type="predicted"/>
<dbReference type="CDD" id="cd18299">
    <property type="entry name" value="BTB1_POZ_RhoBTB"/>
    <property type="match status" value="1"/>
</dbReference>
<protein>
    <recommendedName>
        <fullName evidence="1">BTB domain-containing protein</fullName>
    </recommendedName>
</protein>
<dbReference type="CDD" id="cd18499">
    <property type="entry name" value="BACK_RHOBTB"/>
    <property type="match status" value="1"/>
</dbReference>
<accession>A0A9W9YF02</accession>
<dbReference type="OrthoDB" id="10251809at2759"/>
<dbReference type="PROSITE" id="PS50097">
    <property type="entry name" value="BTB"/>
    <property type="match status" value="2"/>
</dbReference>
<evidence type="ECO:0000313" key="3">
    <source>
        <dbReference type="Proteomes" id="UP001163046"/>
    </source>
</evidence>
<dbReference type="InterPro" id="IPR011333">
    <property type="entry name" value="SKP1/BTB/POZ_sf"/>
</dbReference>
<dbReference type="SMART" id="SM00173">
    <property type="entry name" value="RAS"/>
    <property type="match status" value="1"/>
</dbReference>
<comment type="caution">
    <text evidence="2">The sequence shown here is derived from an EMBL/GenBank/DDBJ whole genome shotgun (WGS) entry which is preliminary data.</text>
</comment>
<feature type="domain" description="BTB" evidence="1">
    <location>
        <begin position="241"/>
        <end position="340"/>
    </location>
</feature>
<dbReference type="SUPFAM" id="SSF54695">
    <property type="entry name" value="POZ domain"/>
    <property type="match status" value="2"/>
</dbReference>
<dbReference type="Proteomes" id="UP001163046">
    <property type="component" value="Unassembled WGS sequence"/>
</dbReference>
<name>A0A9W9YF02_9CNID</name>
<dbReference type="PROSITE" id="PS51420">
    <property type="entry name" value="RHO"/>
    <property type="match status" value="1"/>
</dbReference>
<dbReference type="InterPro" id="IPR000210">
    <property type="entry name" value="BTB/POZ_dom"/>
</dbReference>
<reference evidence="2" key="1">
    <citation type="submission" date="2023-01" db="EMBL/GenBank/DDBJ databases">
        <title>Genome assembly of the deep-sea coral Lophelia pertusa.</title>
        <authorList>
            <person name="Herrera S."/>
            <person name="Cordes E."/>
        </authorList>
    </citation>
    <scope>NUCLEOTIDE SEQUENCE</scope>
    <source>
        <strain evidence="2">USNM1676648</strain>
        <tissue evidence="2">Polyp</tissue>
    </source>
</reference>
<dbReference type="SMART" id="SM00225">
    <property type="entry name" value="BTB"/>
    <property type="match status" value="2"/>
</dbReference>
<dbReference type="PANTHER" id="PTHR24413">
    <property type="entry name" value="SPECKLE-TYPE POZ PROTEIN"/>
    <property type="match status" value="1"/>
</dbReference>
<feature type="domain" description="BTB" evidence="1">
    <location>
        <begin position="408"/>
        <end position="475"/>
    </location>
</feature>
<sequence>MAAACFKHSANALKIVLVGDSEVGKSWLLSLSHELYATLTGDGCSFFKKPFVPSEVYSPTVFKTYIKNVDTEFLGNYQTNIWDTGGCGIFQSVRPLAYMGADVFMLCFDVTNRESFNNITDRWLPEVHKSQQTYLWFLLEQSVIYEQKMIVSEAETFAQKMGSLYHETSALTGEHVAKAFECAVKLGHTNRVKQGRQSWRTRFDHFASSWLPPISSPPACRVEPSTYISDFKKALEDVANADVLFRFEDGSQSISAHRIVLWLSLSAFRDVLCENCDISTFEKFKDSFEVKEMFPDLNSYVYSKTCSQVRTCVVLKNWISCETFMKILEFLYTGEAGISRESAEHDKIKELLTVAKKLQVCALVDICNDLLKLKGDDKKKKEIIEPPPSAPPPSPTDLFLYKEATMFCDVTFVVEDKLMFAHKAVLVARSPVFAALLSENFRDGKSSQIPLHGVDCRSFVAVLEYLYTDHCSSLENIPVENVLVLADRLCLPRLVQICEVQMHKWVQQITQTQASIHIAKDLLNVLTFSKMFNAKQLTEWCLYVIALNLSTFQGIGKELDSVVTENKQFFEEYRWPPQEYLTVLEKYKRSSIKRITTNRRQLHWKANSCLPAHKCNIM</sequence>
<keyword evidence="3" id="KW-1185">Reference proteome</keyword>
<dbReference type="InterPro" id="IPR001806">
    <property type="entry name" value="Small_GTPase"/>
</dbReference>
<evidence type="ECO:0000313" key="2">
    <source>
        <dbReference type="EMBL" id="KAJ7337736.1"/>
    </source>
</evidence>